<comment type="caution">
    <text evidence="2">The sequence shown here is derived from an EMBL/GenBank/DDBJ whole genome shotgun (WGS) entry which is preliminary data.</text>
</comment>
<keyword evidence="3" id="KW-1185">Reference proteome</keyword>
<proteinExistence type="predicted"/>
<organism evidence="2 3">
    <name type="scientific">Geodermatophilus maliterrae</name>
    <dbReference type="NCBI Taxonomy" id="3162531"/>
    <lineage>
        <taxon>Bacteria</taxon>
        <taxon>Bacillati</taxon>
        <taxon>Actinomycetota</taxon>
        <taxon>Actinomycetes</taxon>
        <taxon>Geodermatophilales</taxon>
        <taxon>Geodermatophilaceae</taxon>
        <taxon>Geodermatophilus</taxon>
    </lineage>
</organism>
<feature type="domain" description="FRG" evidence="1">
    <location>
        <begin position="30"/>
        <end position="135"/>
    </location>
</feature>
<dbReference type="RefSeq" id="WP_369203929.1">
    <property type="nucleotide sequence ID" value="NZ_JBFNXQ010000009.1"/>
</dbReference>
<sequence>MAKVARLGLHSWEELKRDLVPLLFDREPFRSGQYLFRGCGNAEWSLISSFDRQFGFLSSDKRMGIWKALLREFREKCAEHGVVREILADDKALLAFAQHHGLPTRLLDWSLSPYVAAFFAFRQALRSPDATGQVALWVLDTRSSAWSAEMGVELVAPRASGNLRLRNQSGRFTYARTPHVTLEEYVSYVPTDESPLTQVTLPSIEAIRAMPDLDAMGTHAMNLFPDWEGLAEGVAIRLELEALASNEGPVS</sequence>
<accession>A0ABV3XB19</accession>
<evidence type="ECO:0000313" key="3">
    <source>
        <dbReference type="Proteomes" id="UP001560045"/>
    </source>
</evidence>
<reference evidence="2 3" key="1">
    <citation type="submission" date="2024-06" db="EMBL/GenBank/DDBJ databases">
        <title>Draft genome sequence of Geodermatophilus badlandi, a novel member of the Geodermatophilaceae isolated from badland sedimentary rocks in the Red desert, Wyoming, USA.</title>
        <authorList>
            <person name="Ben Tekaya S."/>
            <person name="Nouioui I."/>
            <person name="Flores G.M."/>
            <person name="Shaal M.N."/>
            <person name="Bredoire F."/>
            <person name="Basile F."/>
            <person name="Van Diepen L."/>
            <person name="Ward N.L."/>
        </authorList>
    </citation>
    <scope>NUCLEOTIDE SEQUENCE [LARGE SCALE GENOMIC DNA]</scope>
    <source>
        <strain evidence="2 3">WL48A</strain>
    </source>
</reference>
<dbReference type="Proteomes" id="UP001560045">
    <property type="component" value="Unassembled WGS sequence"/>
</dbReference>
<evidence type="ECO:0000313" key="2">
    <source>
        <dbReference type="EMBL" id="MEX5717760.1"/>
    </source>
</evidence>
<dbReference type="Pfam" id="PF08867">
    <property type="entry name" value="FRG"/>
    <property type="match status" value="1"/>
</dbReference>
<protein>
    <submittedName>
        <fullName evidence="2">FRG domain-containing protein</fullName>
    </submittedName>
</protein>
<gene>
    <name evidence="2" type="ORF">ABQ292_05175</name>
</gene>
<dbReference type="SMART" id="SM00901">
    <property type="entry name" value="FRG"/>
    <property type="match status" value="1"/>
</dbReference>
<dbReference type="InterPro" id="IPR014966">
    <property type="entry name" value="FRG-dom"/>
</dbReference>
<evidence type="ECO:0000259" key="1">
    <source>
        <dbReference type="SMART" id="SM00901"/>
    </source>
</evidence>
<dbReference type="EMBL" id="JBFNXQ010000009">
    <property type="protein sequence ID" value="MEX5717760.1"/>
    <property type="molecule type" value="Genomic_DNA"/>
</dbReference>
<name>A0ABV3XB19_9ACTN</name>